<evidence type="ECO:0000313" key="5">
    <source>
        <dbReference type="Proteomes" id="UP000295706"/>
    </source>
</evidence>
<comment type="caution">
    <text evidence="4">The sequence shown here is derived from an EMBL/GenBank/DDBJ whole genome shotgun (WGS) entry which is preliminary data.</text>
</comment>
<dbReference type="AlphaFoldDB" id="A0A4R4K065"/>
<dbReference type="InterPro" id="IPR016181">
    <property type="entry name" value="Acyl_CoA_acyltransferase"/>
</dbReference>
<dbReference type="SUPFAM" id="SSF55729">
    <property type="entry name" value="Acyl-CoA N-acyltransferases (Nat)"/>
    <property type="match status" value="1"/>
</dbReference>
<feature type="domain" description="N-acetyltransferase" evidence="3">
    <location>
        <begin position="4"/>
        <end position="164"/>
    </location>
</feature>
<dbReference type="Proteomes" id="UP000295706">
    <property type="component" value="Unassembled WGS sequence"/>
</dbReference>
<dbReference type="CDD" id="cd04301">
    <property type="entry name" value="NAT_SF"/>
    <property type="match status" value="1"/>
</dbReference>
<sequence length="164" mass="18439">MHLFTIRQATVADAPTLAQHRADMWLAMNDLSPEGYDEMYRQSVSYFEEAVADASFVGWLAEAESGEIIAGGGLLLRRIAPFPGADKRVCHSEKQAHILNVYTEPAYRGRGLANSLMHHMMAWCEAQQIALVTLNASTAGKPMYEKLGFEEVRNYMKWNQISEK</sequence>
<dbReference type="InterPro" id="IPR050832">
    <property type="entry name" value="Bact_Acetyltransf"/>
</dbReference>
<organism evidence="4 5">
    <name type="scientific">Arundinibacter roseus</name>
    <dbReference type="NCBI Taxonomy" id="2070510"/>
    <lineage>
        <taxon>Bacteria</taxon>
        <taxon>Pseudomonadati</taxon>
        <taxon>Bacteroidota</taxon>
        <taxon>Cytophagia</taxon>
        <taxon>Cytophagales</taxon>
        <taxon>Spirosomataceae</taxon>
        <taxon>Arundinibacter</taxon>
    </lineage>
</organism>
<evidence type="ECO:0000256" key="2">
    <source>
        <dbReference type="ARBA" id="ARBA00023315"/>
    </source>
</evidence>
<keyword evidence="5" id="KW-1185">Reference proteome</keyword>
<dbReference type="OrthoDB" id="1096234at2"/>
<accession>A0A4R4K065</accession>
<protein>
    <submittedName>
        <fullName evidence="4">GNAT family N-acetyltransferase</fullName>
    </submittedName>
</protein>
<dbReference type="PANTHER" id="PTHR43877">
    <property type="entry name" value="AMINOALKYLPHOSPHONATE N-ACETYLTRANSFERASE-RELATED-RELATED"/>
    <property type="match status" value="1"/>
</dbReference>
<dbReference type="PROSITE" id="PS51186">
    <property type="entry name" value="GNAT"/>
    <property type="match status" value="1"/>
</dbReference>
<keyword evidence="2" id="KW-0012">Acyltransferase</keyword>
<evidence type="ECO:0000259" key="3">
    <source>
        <dbReference type="PROSITE" id="PS51186"/>
    </source>
</evidence>
<dbReference type="InterPro" id="IPR000182">
    <property type="entry name" value="GNAT_dom"/>
</dbReference>
<evidence type="ECO:0000313" key="4">
    <source>
        <dbReference type="EMBL" id="TDB59842.1"/>
    </source>
</evidence>
<name>A0A4R4K065_9BACT</name>
<evidence type="ECO:0000256" key="1">
    <source>
        <dbReference type="ARBA" id="ARBA00022679"/>
    </source>
</evidence>
<gene>
    <name evidence="4" type="ORF">EZE20_22075</name>
</gene>
<proteinExistence type="predicted"/>
<reference evidence="4 5" key="1">
    <citation type="submission" date="2019-02" db="EMBL/GenBank/DDBJ databases">
        <title>Arundinibacter roseus gen. nov., sp. nov., a new member of the family Cytophagaceae.</title>
        <authorList>
            <person name="Szuroczki S."/>
            <person name="Khayer B."/>
            <person name="Sproer C."/>
            <person name="Toumi M."/>
            <person name="Szabo A."/>
            <person name="Felfoldi T."/>
            <person name="Schumann P."/>
            <person name="Toth E."/>
        </authorList>
    </citation>
    <scope>NUCLEOTIDE SEQUENCE [LARGE SCALE GENOMIC DNA]</scope>
    <source>
        <strain evidence="4 5">DMA-k-7a</strain>
    </source>
</reference>
<dbReference type="Pfam" id="PF00583">
    <property type="entry name" value="Acetyltransf_1"/>
    <property type="match status" value="1"/>
</dbReference>
<dbReference type="Gene3D" id="3.40.630.30">
    <property type="match status" value="1"/>
</dbReference>
<keyword evidence="1 4" id="KW-0808">Transferase</keyword>
<dbReference type="RefSeq" id="WP_132121840.1">
    <property type="nucleotide sequence ID" value="NZ_SMJU01000019.1"/>
</dbReference>
<dbReference type="EMBL" id="SMJU01000019">
    <property type="protein sequence ID" value="TDB59842.1"/>
    <property type="molecule type" value="Genomic_DNA"/>
</dbReference>
<dbReference type="GO" id="GO:0016747">
    <property type="term" value="F:acyltransferase activity, transferring groups other than amino-acyl groups"/>
    <property type="evidence" value="ECO:0007669"/>
    <property type="project" value="InterPro"/>
</dbReference>